<keyword evidence="2" id="KW-1185">Reference proteome</keyword>
<protein>
    <submittedName>
        <fullName evidence="1">Uncharacterized protein</fullName>
    </submittedName>
</protein>
<dbReference type="PATRIC" id="fig|454.4.peg.1271"/>
<proteinExistence type="predicted"/>
<dbReference type="RefSeq" id="WP_058501540.1">
    <property type="nucleotide sequence ID" value="NZ_CAAAJA010000005.1"/>
</dbReference>
<dbReference type="AlphaFoldDB" id="A0A0W0W1Z6"/>
<accession>A0A0W0W1Z6</accession>
<comment type="caution">
    <text evidence="1">The sequence shown here is derived from an EMBL/GenBank/DDBJ whole genome shotgun (WGS) entry which is preliminary data.</text>
</comment>
<gene>
    <name evidence="1" type="ORF">Lisr_1181</name>
</gene>
<dbReference type="Proteomes" id="UP000054761">
    <property type="component" value="Unassembled WGS sequence"/>
</dbReference>
<reference evidence="1 2" key="1">
    <citation type="submission" date="2015-11" db="EMBL/GenBank/DDBJ databases">
        <title>Genomic analysis of 38 Legionella species identifies large and diverse effector repertoires.</title>
        <authorList>
            <person name="Burstein D."/>
            <person name="Amaro F."/>
            <person name="Zusman T."/>
            <person name="Lifshitz Z."/>
            <person name="Cohen O."/>
            <person name="Gilbert J.A."/>
            <person name="Pupko T."/>
            <person name="Shuman H.A."/>
            <person name="Segal G."/>
        </authorList>
    </citation>
    <scope>NUCLEOTIDE SEQUENCE [LARGE SCALE GENOMIC DNA]</scope>
    <source>
        <strain evidence="1 2">Bercovier 4</strain>
    </source>
</reference>
<evidence type="ECO:0000313" key="1">
    <source>
        <dbReference type="EMBL" id="KTD26206.1"/>
    </source>
</evidence>
<name>A0A0W0W1Z6_9GAMM</name>
<dbReference type="OrthoDB" id="5647795at2"/>
<dbReference type="EMBL" id="LNYH01000056">
    <property type="protein sequence ID" value="KTD26206.1"/>
    <property type="molecule type" value="Genomic_DNA"/>
</dbReference>
<organism evidence="1 2">
    <name type="scientific">Legionella israelensis</name>
    <dbReference type="NCBI Taxonomy" id="454"/>
    <lineage>
        <taxon>Bacteria</taxon>
        <taxon>Pseudomonadati</taxon>
        <taxon>Pseudomonadota</taxon>
        <taxon>Gammaproteobacteria</taxon>
        <taxon>Legionellales</taxon>
        <taxon>Legionellaceae</taxon>
        <taxon>Legionella</taxon>
    </lineage>
</organism>
<sequence>MIRHLNILAIVLFLLPIVSQAETIYKGASPYGKMVEIPNPNKQLLPNPFPVYSNDDVVIINHPMPGFSKINIPLDNGYKKNPGCYIMCYSHQQGLYKAAKDIYAQGMVRVAGTYDNNRICQPTGDEQQVISAMQKYKDLCNHKIKNCANDCWAGGDTGGWYGMQLNP</sequence>
<evidence type="ECO:0000313" key="2">
    <source>
        <dbReference type="Proteomes" id="UP000054761"/>
    </source>
</evidence>